<comment type="similarity">
    <text evidence="9">Belongs to the universal ribosomal protein uL1 family. Highly divergent.</text>
</comment>
<evidence type="ECO:0000313" key="13">
    <source>
        <dbReference type="Proteomes" id="UP000749646"/>
    </source>
</evidence>
<evidence type="ECO:0000256" key="5">
    <source>
        <dbReference type="ARBA" id="ARBA00022990"/>
    </source>
</evidence>
<dbReference type="OrthoDB" id="10251727at2759"/>
<accession>A0A9P6J1Z8</accession>
<dbReference type="CDD" id="cd00403">
    <property type="entry name" value="Ribosomal_L1"/>
    <property type="match status" value="1"/>
</dbReference>
<dbReference type="Gene3D" id="3.40.50.790">
    <property type="match status" value="1"/>
</dbReference>
<evidence type="ECO:0000256" key="3">
    <source>
        <dbReference type="ARBA" id="ARBA00022553"/>
    </source>
</evidence>
<keyword evidence="3" id="KW-0597">Phosphoprotein</keyword>
<dbReference type="GO" id="GO:0005730">
    <property type="term" value="C:nucleolus"/>
    <property type="evidence" value="ECO:0007669"/>
    <property type="project" value="UniProtKB-SubCell"/>
</dbReference>
<keyword evidence="4" id="KW-0832">Ubl conjugation</keyword>
<name>A0A9P6J1Z8_9FUNG</name>
<dbReference type="AlphaFoldDB" id="A0A9P6J1Z8"/>
<dbReference type="Pfam" id="PF00687">
    <property type="entry name" value="Ribosomal_L1"/>
    <property type="match status" value="1"/>
</dbReference>
<dbReference type="InterPro" id="IPR023674">
    <property type="entry name" value="Ribosomal_uL1-like"/>
</dbReference>
<dbReference type="InterPro" id="IPR050257">
    <property type="entry name" value="eL8/uL1-like"/>
</dbReference>
<evidence type="ECO:0000256" key="4">
    <source>
        <dbReference type="ARBA" id="ARBA00022843"/>
    </source>
</evidence>
<proteinExistence type="inferred from homology"/>
<dbReference type="Proteomes" id="UP000749646">
    <property type="component" value="Unassembled WGS sequence"/>
</dbReference>
<evidence type="ECO:0000313" key="12">
    <source>
        <dbReference type="EMBL" id="KAF9958458.1"/>
    </source>
</evidence>
<protein>
    <recommendedName>
        <fullName evidence="10">Ribosomal L1 domain-containing protein 1</fullName>
    </recommendedName>
</protein>
<comment type="subcellular location">
    <subcellularLocation>
        <location evidence="1">Nucleus</location>
        <location evidence="1">Nucleolus</location>
    </subcellularLocation>
</comment>
<gene>
    <name evidence="12" type="ORF">BGZ65_001434</name>
</gene>
<evidence type="ECO:0000256" key="1">
    <source>
        <dbReference type="ARBA" id="ARBA00004604"/>
    </source>
</evidence>
<comment type="function">
    <text evidence="8">Regulates cellular senescence through inhibition of PTEN translation. Acts as a pro-apoptotic regulator in response to DNA damage.</text>
</comment>
<keyword evidence="5" id="KW-0007">Acetylation</keyword>
<dbReference type="EMBL" id="JAAAHW010006564">
    <property type="protein sequence ID" value="KAF9958458.1"/>
    <property type="molecule type" value="Genomic_DNA"/>
</dbReference>
<evidence type="ECO:0000256" key="2">
    <source>
        <dbReference type="ARBA" id="ARBA00022499"/>
    </source>
</evidence>
<dbReference type="FunFam" id="3.40.50.790:FF:000004">
    <property type="entry name" value="Ribosomal L1 domain-containing 1-like 1"/>
    <property type="match status" value="1"/>
</dbReference>
<dbReference type="InterPro" id="IPR016095">
    <property type="entry name" value="Ribosomal_uL1_3-a/b-sand"/>
</dbReference>
<dbReference type="InterPro" id="IPR028364">
    <property type="entry name" value="Ribosomal_uL1/biogenesis"/>
</dbReference>
<evidence type="ECO:0000256" key="9">
    <source>
        <dbReference type="ARBA" id="ARBA00061550"/>
    </source>
</evidence>
<organism evidence="12 13">
    <name type="scientific">Modicella reniformis</name>
    <dbReference type="NCBI Taxonomy" id="1440133"/>
    <lineage>
        <taxon>Eukaryota</taxon>
        <taxon>Fungi</taxon>
        <taxon>Fungi incertae sedis</taxon>
        <taxon>Mucoromycota</taxon>
        <taxon>Mortierellomycotina</taxon>
        <taxon>Mortierellomycetes</taxon>
        <taxon>Mortierellales</taxon>
        <taxon>Mortierellaceae</taxon>
        <taxon>Modicella</taxon>
    </lineage>
</organism>
<evidence type="ECO:0000256" key="6">
    <source>
        <dbReference type="ARBA" id="ARBA00023054"/>
    </source>
</evidence>
<evidence type="ECO:0000256" key="7">
    <source>
        <dbReference type="ARBA" id="ARBA00023242"/>
    </source>
</evidence>
<keyword evidence="2" id="KW-1017">Isopeptide bond</keyword>
<feature type="compositionally biased region" description="Acidic residues" evidence="11">
    <location>
        <begin position="261"/>
        <end position="281"/>
    </location>
</feature>
<evidence type="ECO:0000256" key="10">
    <source>
        <dbReference type="ARBA" id="ARBA00070787"/>
    </source>
</evidence>
<feature type="compositionally biased region" description="Basic and acidic residues" evidence="11">
    <location>
        <begin position="251"/>
        <end position="260"/>
    </location>
</feature>
<evidence type="ECO:0000256" key="8">
    <source>
        <dbReference type="ARBA" id="ARBA00054167"/>
    </source>
</evidence>
<sequence length="281" mass="31548">MLDIKQTDKAVKALLAHIEKQGQAKNTLMEEEQFVWLIIATKKFSDEAKPKPQRIPLQHSIVSPDADICLFVKDPQRDYKNLLEEKKVTAISKVIGISKLRASFKPYDAKRQLCASYGMFLADARVVTVLPKLIGKTFFLKKKQPIPVDMTKGDLKKEIARAIGSTYMHLTPGTCTAVKIGLTTQSAAEITANIETAIPYIIEKIPRKWKNIQAINLKTNTSIALPIYNSLPHDGVTRISVRSKSKSKSLTMDKEDKEGSDGDEDEDENEDEDEDEDEDEE</sequence>
<dbReference type="PANTHER" id="PTHR23105">
    <property type="entry name" value="RIBOSOMAL PROTEIN L7AE FAMILY MEMBER"/>
    <property type="match status" value="1"/>
</dbReference>
<dbReference type="SUPFAM" id="SSF56808">
    <property type="entry name" value="Ribosomal protein L1"/>
    <property type="match status" value="1"/>
</dbReference>
<keyword evidence="6" id="KW-0175">Coiled coil</keyword>
<reference evidence="12" key="1">
    <citation type="journal article" date="2020" name="Fungal Divers.">
        <title>Resolving the Mortierellaceae phylogeny through synthesis of multi-gene phylogenetics and phylogenomics.</title>
        <authorList>
            <person name="Vandepol N."/>
            <person name="Liber J."/>
            <person name="Desiro A."/>
            <person name="Na H."/>
            <person name="Kennedy M."/>
            <person name="Barry K."/>
            <person name="Grigoriev I.V."/>
            <person name="Miller A.N."/>
            <person name="O'Donnell K."/>
            <person name="Stajich J.E."/>
            <person name="Bonito G."/>
        </authorList>
    </citation>
    <scope>NUCLEOTIDE SEQUENCE</scope>
    <source>
        <strain evidence="12">MES-2147</strain>
    </source>
</reference>
<keyword evidence="13" id="KW-1185">Reference proteome</keyword>
<comment type="caution">
    <text evidence="12">The sequence shown here is derived from an EMBL/GenBank/DDBJ whole genome shotgun (WGS) entry which is preliminary data.</text>
</comment>
<evidence type="ECO:0000256" key="11">
    <source>
        <dbReference type="SAM" id="MobiDB-lite"/>
    </source>
</evidence>
<dbReference type="GO" id="GO:0003723">
    <property type="term" value="F:RNA binding"/>
    <property type="evidence" value="ECO:0007669"/>
    <property type="project" value="InterPro"/>
</dbReference>
<keyword evidence="7" id="KW-0539">Nucleus</keyword>
<feature type="region of interest" description="Disordered" evidence="11">
    <location>
        <begin position="240"/>
        <end position="281"/>
    </location>
</feature>